<dbReference type="OrthoDB" id="3743899at2"/>
<dbReference type="EMBL" id="CP015220">
    <property type="protein sequence ID" value="AMY23195.1"/>
    <property type="molecule type" value="Genomic_DNA"/>
</dbReference>
<proteinExistence type="inferred from homology"/>
<dbReference type="PRINTS" id="PR00081">
    <property type="entry name" value="GDHRDH"/>
</dbReference>
<dbReference type="PRINTS" id="PR00080">
    <property type="entry name" value="SDRFAMILY"/>
</dbReference>
<gene>
    <name evidence="5" type="primary">limC</name>
    <name evidence="5" type="ORF">A3Q41_01892</name>
</gene>
<protein>
    <submittedName>
        <fullName evidence="5">(-)-trans-carveol dehydrogenase</fullName>
        <ecNumber evidence="5">1.1.1.-</ecNumber>
    </submittedName>
</protein>
<dbReference type="RefSeq" id="WP_048317904.1">
    <property type="nucleotide sequence ID" value="NZ_CP015220.1"/>
</dbReference>
<evidence type="ECO:0000313" key="5">
    <source>
        <dbReference type="EMBL" id="AMY23195.1"/>
    </source>
</evidence>
<dbReference type="KEGG" id="rhs:A3Q41_01892"/>
<dbReference type="PANTHER" id="PTHR43008:SF7">
    <property type="entry name" value="SHORT CHAIN DEHYDROGENASE_REDUCTASE (AFU_ORTHOLOGUE AFUA_2G00830)"/>
    <property type="match status" value="1"/>
</dbReference>
<keyword evidence="6" id="KW-1185">Reference proteome</keyword>
<organism evidence="5 6">
    <name type="scientific">Rhodococcoides fascians</name>
    <name type="common">Rhodococcus fascians</name>
    <dbReference type="NCBI Taxonomy" id="1828"/>
    <lineage>
        <taxon>Bacteria</taxon>
        <taxon>Bacillati</taxon>
        <taxon>Actinomycetota</taxon>
        <taxon>Actinomycetes</taxon>
        <taxon>Mycobacteriales</taxon>
        <taxon>Nocardiaceae</taxon>
        <taxon>Rhodococcoides</taxon>
    </lineage>
</organism>
<keyword evidence="2 5" id="KW-0560">Oxidoreductase</keyword>
<evidence type="ECO:0000313" key="6">
    <source>
        <dbReference type="Proteomes" id="UP000076038"/>
    </source>
</evidence>
<evidence type="ECO:0000259" key="4">
    <source>
        <dbReference type="SMART" id="SM00822"/>
    </source>
</evidence>
<dbReference type="InterPro" id="IPR036291">
    <property type="entry name" value="NAD(P)-bd_dom_sf"/>
</dbReference>
<evidence type="ECO:0000256" key="2">
    <source>
        <dbReference type="ARBA" id="ARBA00023002"/>
    </source>
</evidence>
<dbReference type="Proteomes" id="UP000076038">
    <property type="component" value="Chromosome"/>
</dbReference>
<dbReference type="InterPro" id="IPR002347">
    <property type="entry name" value="SDR_fam"/>
</dbReference>
<dbReference type="PATRIC" id="fig|1653479.3.peg.1913"/>
<dbReference type="PROSITE" id="PS00061">
    <property type="entry name" value="ADH_SHORT"/>
    <property type="match status" value="1"/>
</dbReference>
<reference evidence="6" key="2">
    <citation type="submission" date="2016-04" db="EMBL/GenBank/DDBJ databases">
        <title>Complete Genome and Plasmid Sequences for Rhodococcus fascians D188 and Draft Sequences for Rhodococcus spp. Isolates PBTS 1 and PBTS 2.</title>
        <authorList>
            <person name="Stamer R."/>
            <person name="Vereecke D."/>
            <person name="Zhang Y."/>
            <person name="Schilkey F."/>
            <person name="Devitt N."/>
            <person name="Randall J."/>
        </authorList>
    </citation>
    <scope>NUCLEOTIDE SEQUENCE [LARGE SCALE GENOMIC DNA]</scope>
    <source>
        <strain evidence="6">PBTS2</strain>
    </source>
</reference>
<dbReference type="InterPro" id="IPR020904">
    <property type="entry name" value="Sc_DH/Rdtase_CS"/>
</dbReference>
<reference evidence="5 6" key="1">
    <citation type="journal article" date="2016" name="Genome Announc.">
        <title>Complete Genome and Plasmid Sequences for Rhodococcus fascians D188 and Draft Sequences for Rhodococcus Isolates PBTS 1 and PBTS 2.</title>
        <authorList>
            <person name="Stamler R.A."/>
            <person name="Vereecke D."/>
            <person name="Zhang Y."/>
            <person name="Schilkey F."/>
            <person name="Devitt N."/>
            <person name="Randall J.J."/>
        </authorList>
    </citation>
    <scope>NUCLEOTIDE SEQUENCE [LARGE SCALE GENOMIC DNA]</scope>
    <source>
        <strain evidence="5 6">PBTS2</strain>
    </source>
</reference>
<dbReference type="CDD" id="cd05233">
    <property type="entry name" value="SDR_c"/>
    <property type="match status" value="1"/>
</dbReference>
<dbReference type="Pfam" id="PF00106">
    <property type="entry name" value="adh_short"/>
    <property type="match status" value="1"/>
</dbReference>
<sequence>MKNHSGQVALITGAAGGIGSAVAAALHRRGASIVLVDMESTDLESVAAKLGNQRVAIAHADVTVREQLDAAVATAIDTFGSLDIVMANAGISSGAQASTVRSIEDGVFERVIGVNLVGVWNTVRAVLPHIVESGGYVLLTSSTYAYLNGLANAPYAASKAAVEQLGRALRAELAGTKATAGVLYPGWVATPIADVAFGGDTVATAMTARAFPSPLLRPITPDKLARVAVRGVGRRAARIAVPGRWIPISILRGIVNPIMDAAMERDAELIRLTAELDARRS</sequence>
<dbReference type="GO" id="GO:0050664">
    <property type="term" value="F:oxidoreductase activity, acting on NAD(P)H, oxygen as acceptor"/>
    <property type="evidence" value="ECO:0007669"/>
    <property type="project" value="TreeGrafter"/>
</dbReference>
<name>A0A143QJ43_RHOFA</name>
<evidence type="ECO:0000256" key="3">
    <source>
        <dbReference type="RuleBase" id="RU000363"/>
    </source>
</evidence>
<dbReference type="SUPFAM" id="SSF51735">
    <property type="entry name" value="NAD(P)-binding Rossmann-fold domains"/>
    <property type="match status" value="1"/>
</dbReference>
<dbReference type="SMART" id="SM00822">
    <property type="entry name" value="PKS_KR"/>
    <property type="match status" value="1"/>
</dbReference>
<dbReference type="PANTHER" id="PTHR43008">
    <property type="entry name" value="BENZIL REDUCTASE"/>
    <property type="match status" value="1"/>
</dbReference>
<feature type="domain" description="Ketoreductase" evidence="4">
    <location>
        <begin position="7"/>
        <end position="190"/>
    </location>
</feature>
<accession>A0A143QJ43</accession>
<dbReference type="Gene3D" id="3.40.50.720">
    <property type="entry name" value="NAD(P)-binding Rossmann-like Domain"/>
    <property type="match status" value="1"/>
</dbReference>
<dbReference type="EC" id="1.1.1.-" evidence="5"/>
<evidence type="ECO:0000256" key="1">
    <source>
        <dbReference type="ARBA" id="ARBA00006484"/>
    </source>
</evidence>
<dbReference type="AlphaFoldDB" id="A0A143QJ43"/>
<dbReference type="InterPro" id="IPR057326">
    <property type="entry name" value="KR_dom"/>
</dbReference>
<comment type="similarity">
    <text evidence="1 3">Belongs to the short-chain dehydrogenases/reductases (SDR) family.</text>
</comment>